<proteinExistence type="predicted"/>
<evidence type="ECO:0000313" key="1">
    <source>
        <dbReference type="EMBL" id="HGQ36164.1"/>
    </source>
</evidence>
<organism evidence="2">
    <name type="scientific">Ignisphaera aggregans</name>
    <dbReference type="NCBI Taxonomy" id="334771"/>
    <lineage>
        <taxon>Archaea</taxon>
        <taxon>Thermoproteota</taxon>
        <taxon>Thermoprotei</taxon>
        <taxon>Desulfurococcales</taxon>
        <taxon>Desulfurococcaceae</taxon>
        <taxon>Ignisphaera</taxon>
    </lineage>
</organism>
<evidence type="ECO:0000313" key="2">
    <source>
        <dbReference type="EMBL" id="HGQ63821.1"/>
    </source>
</evidence>
<dbReference type="EMBL" id="DTCK01000036">
    <property type="protein sequence ID" value="HGQ36164.1"/>
    <property type="molecule type" value="Genomic_DNA"/>
</dbReference>
<dbReference type="AlphaFoldDB" id="A0A7C4JJJ5"/>
<dbReference type="EMBL" id="DTBD01000008">
    <property type="protein sequence ID" value="HGQ63821.1"/>
    <property type="molecule type" value="Genomic_DNA"/>
</dbReference>
<reference evidence="2" key="1">
    <citation type="journal article" date="2020" name="mSystems">
        <title>Genome- and Community-Level Interaction Insights into Carbon Utilization and Element Cycling Functions of Hydrothermarchaeota in Hydrothermal Sediment.</title>
        <authorList>
            <person name="Zhou Z."/>
            <person name="Liu Y."/>
            <person name="Xu W."/>
            <person name="Pan J."/>
            <person name="Luo Z.H."/>
            <person name="Li M."/>
        </authorList>
    </citation>
    <scope>NUCLEOTIDE SEQUENCE [LARGE SCALE GENOMIC DNA]</scope>
    <source>
        <strain evidence="2">SpSt-637</strain>
        <strain evidence="1">SpSt-667</strain>
    </source>
</reference>
<gene>
    <name evidence="2" type="ORF">ENU08_01055</name>
    <name evidence="1" type="ORF">ENU41_05750</name>
</gene>
<sequence>MDKQSTNNDKHKITEFYVNTHRKVIVNKVSESKTIVILDSLPHIFKKHLYEEVISLSEVNIVRRRIDPSAICRFEGYKYTITEEAVCLKNQEDCTVISYILNIECLKPSGCNDKEIKDLINCITSIY</sequence>
<name>A0A7C4JJJ5_9CREN</name>
<comment type="caution">
    <text evidence="2">The sequence shown here is derived from an EMBL/GenBank/DDBJ whole genome shotgun (WGS) entry which is preliminary data.</text>
</comment>
<accession>A0A7C4JJJ5</accession>
<protein>
    <submittedName>
        <fullName evidence="2">Uncharacterized protein</fullName>
    </submittedName>
</protein>